<comment type="caution">
    <text evidence="11">The sequence shown here is derived from an EMBL/GenBank/DDBJ whole genome shotgun (WGS) entry which is preliminary data.</text>
</comment>
<dbReference type="RefSeq" id="WP_169938907.1">
    <property type="nucleotide sequence ID" value="NZ_CP012545.1"/>
</dbReference>
<evidence type="ECO:0000256" key="4">
    <source>
        <dbReference type="ARBA" id="ARBA00023125"/>
    </source>
</evidence>
<proteinExistence type="predicted"/>
<accession>A0AAW3ZWZ0</accession>
<evidence type="ECO:0000256" key="6">
    <source>
        <dbReference type="PROSITE-ProRule" id="PRU00169"/>
    </source>
</evidence>
<dbReference type="GO" id="GO:0005829">
    <property type="term" value="C:cytosol"/>
    <property type="evidence" value="ECO:0007669"/>
    <property type="project" value="TreeGrafter"/>
</dbReference>
<evidence type="ECO:0000259" key="9">
    <source>
        <dbReference type="PROSITE" id="PS51755"/>
    </source>
</evidence>
<dbReference type="AlphaFoldDB" id="A0AAW3ZWZ0"/>
<evidence type="ECO:0000313" key="12">
    <source>
        <dbReference type="Proteomes" id="UP000650616"/>
    </source>
</evidence>
<dbReference type="PROSITE" id="PS51755">
    <property type="entry name" value="OMPR_PHOB"/>
    <property type="match status" value="1"/>
</dbReference>
<dbReference type="Gene3D" id="3.40.50.2300">
    <property type="match status" value="1"/>
</dbReference>
<name>A0AAW3ZWZ0_9BACT</name>
<dbReference type="PROSITE" id="PS50110">
    <property type="entry name" value="RESPONSE_REGULATORY"/>
    <property type="match status" value="1"/>
</dbReference>
<keyword evidence="2" id="KW-0902">Two-component regulatory system</keyword>
<gene>
    <name evidence="10" type="ORF">CCAL12919_05875</name>
    <name evidence="11" type="ORF">CCAL9337_09175</name>
</gene>
<reference evidence="11 12" key="1">
    <citation type="submission" date="2015-08" db="EMBL/GenBank/DDBJ databases">
        <title>Comparative genomics of the Campylobacter concisus group.</title>
        <authorList>
            <person name="Yee E."/>
            <person name="Chapman M.H."/>
            <person name="Huynh S."/>
            <person name="Bono J.L."/>
            <person name="On S.L."/>
            <person name="St Leger J."/>
            <person name="Foster G."/>
            <person name="Parker C.T."/>
            <person name="Miller W.G."/>
        </authorList>
    </citation>
    <scope>NUCLEOTIDE SEQUENCE [LARGE SCALE GENOMIC DNA]</scope>
    <source>
        <strain evidence="11 12">RM9337</strain>
    </source>
</reference>
<dbReference type="CDD" id="cd00383">
    <property type="entry name" value="trans_reg_C"/>
    <property type="match status" value="1"/>
</dbReference>
<organism evidence="11 12">
    <name type="scientific">Campylobacter californiensis</name>
    <dbReference type="NCBI Taxonomy" id="1032243"/>
    <lineage>
        <taxon>Bacteria</taxon>
        <taxon>Pseudomonadati</taxon>
        <taxon>Campylobacterota</taxon>
        <taxon>Epsilonproteobacteria</taxon>
        <taxon>Campylobacterales</taxon>
        <taxon>Campylobacteraceae</taxon>
        <taxon>Campylobacter</taxon>
    </lineage>
</organism>
<dbReference type="PANTHER" id="PTHR48111">
    <property type="entry name" value="REGULATOR OF RPOS"/>
    <property type="match status" value="1"/>
</dbReference>
<dbReference type="Pfam" id="PF00486">
    <property type="entry name" value="Trans_reg_C"/>
    <property type="match status" value="1"/>
</dbReference>
<dbReference type="SUPFAM" id="SSF52172">
    <property type="entry name" value="CheY-like"/>
    <property type="match status" value="1"/>
</dbReference>
<evidence type="ECO:0000256" key="3">
    <source>
        <dbReference type="ARBA" id="ARBA00023015"/>
    </source>
</evidence>
<feature type="domain" description="OmpR/PhoB-type" evidence="9">
    <location>
        <begin position="122"/>
        <end position="216"/>
    </location>
</feature>
<keyword evidence="5" id="KW-0804">Transcription</keyword>
<reference evidence="10 13" key="2">
    <citation type="submission" date="2020-10" db="EMBL/GenBank/DDBJ databases">
        <title>Campylobacter californiensis sp. nov. isolated from cattle and feral swine in California.</title>
        <authorList>
            <person name="Miller W.G."/>
        </authorList>
    </citation>
    <scope>NUCLEOTIDE SEQUENCE [LARGE SCALE GENOMIC DNA]</scope>
    <source>
        <strain evidence="10 13">RM12919</strain>
    </source>
</reference>
<evidence type="ECO:0000256" key="7">
    <source>
        <dbReference type="PROSITE-ProRule" id="PRU01091"/>
    </source>
</evidence>
<dbReference type="InterPro" id="IPR036388">
    <property type="entry name" value="WH-like_DNA-bd_sf"/>
</dbReference>
<sequence>MKHILLLSKDFDLNVSLSAALYRFNFRIIRFESEQDVMDDFDNGNRYDLYVFDIKAKQGDLSLVKFIRDNKNTTPILLILDESIPTLFKKIYYARVDDFIIRPFPPDEFIFHVFKLCKVLLGSKFEFANGLVFDKESLYVTDKDKRIELGKKEALLLETLAKNAPHVVTYQELDHLIYKGESSSQDRLRSLLREIRQKIPNLEIKTVRGIGYKIDVVL</sequence>
<keyword evidence="12" id="KW-1185">Reference proteome</keyword>
<dbReference type="GO" id="GO:0032993">
    <property type="term" value="C:protein-DNA complex"/>
    <property type="evidence" value="ECO:0007669"/>
    <property type="project" value="TreeGrafter"/>
</dbReference>
<evidence type="ECO:0000313" key="13">
    <source>
        <dbReference type="Proteomes" id="UP001318760"/>
    </source>
</evidence>
<dbReference type="EMBL" id="LIWG01000022">
    <property type="protein sequence ID" value="MBE3608881.1"/>
    <property type="molecule type" value="Genomic_DNA"/>
</dbReference>
<evidence type="ECO:0000313" key="10">
    <source>
        <dbReference type="EMBL" id="MBE2986661.1"/>
    </source>
</evidence>
<protein>
    <submittedName>
        <fullName evidence="11">Response regulator transcription factor</fullName>
    </submittedName>
</protein>
<dbReference type="InterPro" id="IPR039420">
    <property type="entry name" value="WalR-like"/>
</dbReference>
<dbReference type="InterPro" id="IPR001789">
    <property type="entry name" value="Sig_transdc_resp-reg_receiver"/>
</dbReference>
<keyword evidence="3" id="KW-0805">Transcription regulation</keyword>
<dbReference type="Proteomes" id="UP001318760">
    <property type="component" value="Unassembled WGS sequence"/>
</dbReference>
<feature type="domain" description="Response regulatory" evidence="8">
    <location>
        <begin position="3"/>
        <end position="117"/>
    </location>
</feature>
<evidence type="ECO:0000313" key="11">
    <source>
        <dbReference type="EMBL" id="MBE3608881.1"/>
    </source>
</evidence>
<dbReference type="Gene3D" id="1.10.10.10">
    <property type="entry name" value="Winged helix-like DNA-binding domain superfamily/Winged helix DNA-binding domain"/>
    <property type="match status" value="1"/>
</dbReference>
<evidence type="ECO:0000256" key="5">
    <source>
        <dbReference type="ARBA" id="ARBA00023163"/>
    </source>
</evidence>
<dbReference type="GO" id="GO:0000156">
    <property type="term" value="F:phosphorelay response regulator activity"/>
    <property type="evidence" value="ECO:0007669"/>
    <property type="project" value="TreeGrafter"/>
</dbReference>
<dbReference type="PANTHER" id="PTHR48111:SF1">
    <property type="entry name" value="TWO-COMPONENT RESPONSE REGULATOR ORR33"/>
    <property type="match status" value="1"/>
</dbReference>
<feature type="modified residue" description="4-aspartylphosphate" evidence="6">
    <location>
        <position position="53"/>
    </location>
</feature>
<evidence type="ECO:0000256" key="2">
    <source>
        <dbReference type="ARBA" id="ARBA00023012"/>
    </source>
</evidence>
<dbReference type="EMBL" id="JADBHS010000010">
    <property type="protein sequence ID" value="MBE2986661.1"/>
    <property type="molecule type" value="Genomic_DNA"/>
</dbReference>
<evidence type="ECO:0000256" key="1">
    <source>
        <dbReference type="ARBA" id="ARBA00022553"/>
    </source>
</evidence>
<dbReference type="SMART" id="SM00862">
    <property type="entry name" value="Trans_reg_C"/>
    <property type="match status" value="1"/>
</dbReference>
<keyword evidence="4 7" id="KW-0238">DNA-binding</keyword>
<dbReference type="GO" id="GO:0000976">
    <property type="term" value="F:transcription cis-regulatory region binding"/>
    <property type="evidence" value="ECO:0007669"/>
    <property type="project" value="TreeGrafter"/>
</dbReference>
<evidence type="ECO:0000259" key="8">
    <source>
        <dbReference type="PROSITE" id="PS50110"/>
    </source>
</evidence>
<dbReference type="SUPFAM" id="SSF46894">
    <property type="entry name" value="C-terminal effector domain of the bipartite response regulators"/>
    <property type="match status" value="1"/>
</dbReference>
<feature type="DNA-binding region" description="OmpR/PhoB-type" evidence="7">
    <location>
        <begin position="122"/>
        <end position="216"/>
    </location>
</feature>
<dbReference type="InterPro" id="IPR001867">
    <property type="entry name" value="OmpR/PhoB-type_DNA-bd"/>
</dbReference>
<dbReference type="InterPro" id="IPR016032">
    <property type="entry name" value="Sig_transdc_resp-reg_C-effctor"/>
</dbReference>
<dbReference type="Proteomes" id="UP000650616">
    <property type="component" value="Unassembled WGS sequence"/>
</dbReference>
<dbReference type="InterPro" id="IPR011006">
    <property type="entry name" value="CheY-like_superfamily"/>
</dbReference>
<dbReference type="GO" id="GO:0006355">
    <property type="term" value="P:regulation of DNA-templated transcription"/>
    <property type="evidence" value="ECO:0007669"/>
    <property type="project" value="InterPro"/>
</dbReference>
<keyword evidence="1 6" id="KW-0597">Phosphoprotein</keyword>